<gene>
    <name evidence="11" type="ORF">PICMEDRAFT_74850</name>
</gene>
<name>A0A1E3NFW4_9ASCO</name>
<accession>A0A1E3NFW4</accession>
<dbReference type="GO" id="GO:0008320">
    <property type="term" value="F:protein transmembrane transporter activity"/>
    <property type="evidence" value="ECO:0007669"/>
    <property type="project" value="UniProtKB-UniRule"/>
</dbReference>
<comment type="subunit">
    <text evidence="9">Component of the TIM22 complex.</text>
</comment>
<comment type="similarity">
    <text evidence="2 9">Belongs to the Tim17/Tim22/Tim23 family.</text>
</comment>
<dbReference type="GO" id="GO:0005198">
    <property type="term" value="F:structural molecule activity"/>
    <property type="evidence" value="ECO:0007669"/>
    <property type="project" value="EnsemblFungi"/>
</dbReference>
<comment type="function">
    <text evidence="9">Essential core component of the TIM22 complex, a complex that mediates the import and insertion of multi-pass transmembrane proteins into the mitochondrial inner membrane. In the TIM22 complex, it constitutes the voltage-activated and signal-gated channel. Forms a twin-pore translocase that uses the membrane potential as external driving force in 2 voltage-dependent steps.</text>
</comment>
<dbReference type="RefSeq" id="XP_019015356.1">
    <property type="nucleotide sequence ID" value="XM_019164893.1"/>
</dbReference>
<dbReference type="EMBL" id="KV454008">
    <property type="protein sequence ID" value="ODQ44243.1"/>
    <property type="molecule type" value="Genomic_DNA"/>
</dbReference>
<feature type="transmembrane region" description="Helical" evidence="9">
    <location>
        <begin position="40"/>
        <end position="59"/>
    </location>
</feature>
<proteinExistence type="inferred from homology"/>
<keyword evidence="7 9" id="KW-0496">Mitochondrion</keyword>
<evidence type="ECO:0000256" key="10">
    <source>
        <dbReference type="SAM" id="MobiDB-lite"/>
    </source>
</evidence>
<comment type="subcellular location">
    <subcellularLocation>
        <location evidence="1 9">Mitochondrion inner membrane</location>
        <topology evidence="1 9">Multi-pass membrane protein</topology>
    </subcellularLocation>
</comment>
<dbReference type="AlphaFoldDB" id="A0A1E3NFW4"/>
<sequence length="188" mass="19710">MNNPFLPPPPKSMSEMTPEEQGEEGARQIMAFVSSCPGKAMLAGGSGFVLGGVFGFFMASMSYDTPLGIGQMGGAAAAQQLSYLDLPLKEQMKIQFKDVWQRTKSSARNFGYIGLIFSGVECCIEGLRGRSDLYNGAAAGCITGGGLALKSGPEAVVIGCAGFAAFSTAIDMYMRSENGAPPANDYND</sequence>
<evidence type="ECO:0000256" key="2">
    <source>
        <dbReference type="ARBA" id="ARBA00008444"/>
    </source>
</evidence>
<evidence type="ECO:0000256" key="4">
    <source>
        <dbReference type="ARBA" id="ARBA00022692"/>
    </source>
</evidence>
<dbReference type="PANTHER" id="PTHR14110">
    <property type="entry name" value="MITOCHONDRIAL IMPORT INNER MEMBRANE TRANSLOCASE SUBUNIT TIM22"/>
    <property type="match status" value="1"/>
</dbReference>
<keyword evidence="4 9" id="KW-0812">Transmembrane</keyword>
<evidence type="ECO:0000256" key="1">
    <source>
        <dbReference type="ARBA" id="ARBA00004448"/>
    </source>
</evidence>
<dbReference type="Pfam" id="PF02466">
    <property type="entry name" value="Tim17"/>
    <property type="match status" value="1"/>
</dbReference>
<dbReference type="GO" id="GO:0030943">
    <property type="term" value="F:mitochondrion targeting sequence binding"/>
    <property type="evidence" value="ECO:0007669"/>
    <property type="project" value="EnsemblFungi"/>
</dbReference>
<keyword evidence="9" id="KW-0811">Translocation</keyword>
<keyword evidence="6 9" id="KW-1133">Transmembrane helix</keyword>
<evidence type="ECO:0000256" key="6">
    <source>
        <dbReference type="ARBA" id="ARBA00022989"/>
    </source>
</evidence>
<protein>
    <recommendedName>
        <fullName evidence="3 9">Mitochondrial import inner membrane translocase subunit TIM22</fullName>
    </recommendedName>
</protein>
<keyword evidence="5 9" id="KW-0999">Mitochondrion inner membrane</keyword>
<dbReference type="GeneID" id="30181580"/>
<comment type="caution">
    <text evidence="9">Lacks conserved residue(s) required for the propagation of feature annotation.</text>
</comment>
<keyword evidence="9" id="KW-0813">Transport</keyword>
<dbReference type="InterPro" id="IPR039175">
    <property type="entry name" value="TIM22"/>
</dbReference>
<evidence type="ECO:0000256" key="8">
    <source>
        <dbReference type="ARBA" id="ARBA00023136"/>
    </source>
</evidence>
<dbReference type="Proteomes" id="UP000094455">
    <property type="component" value="Unassembled WGS sequence"/>
</dbReference>
<evidence type="ECO:0000313" key="11">
    <source>
        <dbReference type="EMBL" id="ODQ44243.1"/>
    </source>
</evidence>
<organism evidence="11 12">
    <name type="scientific">Pichia membranifaciens NRRL Y-2026</name>
    <dbReference type="NCBI Taxonomy" id="763406"/>
    <lineage>
        <taxon>Eukaryota</taxon>
        <taxon>Fungi</taxon>
        <taxon>Dikarya</taxon>
        <taxon>Ascomycota</taxon>
        <taxon>Saccharomycotina</taxon>
        <taxon>Pichiomycetes</taxon>
        <taxon>Pichiales</taxon>
        <taxon>Pichiaceae</taxon>
        <taxon>Pichia</taxon>
    </lineage>
</organism>
<dbReference type="PANTHER" id="PTHR14110:SF0">
    <property type="entry name" value="MITOCHONDRIAL IMPORT INNER MEMBRANE TRANSLOCASE SUBUNIT TIM22"/>
    <property type="match status" value="1"/>
</dbReference>
<dbReference type="GO" id="GO:0042721">
    <property type="term" value="C:TIM22 mitochondrial import inner membrane insertion complex"/>
    <property type="evidence" value="ECO:0007669"/>
    <property type="project" value="UniProtKB-UniRule"/>
</dbReference>
<feature type="region of interest" description="Disordered" evidence="10">
    <location>
        <begin position="1"/>
        <end position="24"/>
    </location>
</feature>
<dbReference type="OrthoDB" id="75343at2759"/>
<keyword evidence="8 9" id="KW-0472">Membrane</keyword>
<evidence type="ECO:0000256" key="9">
    <source>
        <dbReference type="RuleBase" id="RU367038"/>
    </source>
</evidence>
<keyword evidence="12" id="KW-1185">Reference proteome</keyword>
<keyword evidence="9" id="KW-0653">Protein transport</keyword>
<evidence type="ECO:0000313" key="12">
    <source>
        <dbReference type="Proteomes" id="UP000094455"/>
    </source>
</evidence>
<reference evidence="11 12" key="1">
    <citation type="journal article" date="2016" name="Proc. Natl. Acad. Sci. U.S.A.">
        <title>Comparative genomics of biotechnologically important yeasts.</title>
        <authorList>
            <person name="Riley R."/>
            <person name="Haridas S."/>
            <person name="Wolfe K.H."/>
            <person name="Lopes M.R."/>
            <person name="Hittinger C.T."/>
            <person name="Goeker M."/>
            <person name="Salamov A.A."/>
            <person name="Wisecaver J.H."/>
            <person name="Long T.M."/>
            <person name="Calvey C.H."/>
            <person name="Aerts A.L."/>
            <person name="Barry K.W."/>
            <person name="Choi C."/>
            <person name="Clum A."/>
            <person name="Coughlan A.Y."/>
            <person name="Deshpande S."/>
            <person name="Douglass A.P."/>
            <person name="Hanson S.J."/>
            <person name="Klenk H.-P."/>
            <person name="LaButti K.M."/>
            <person name="Lapidus A."/>
            <person name="Lindquist E.A."/>
            <person name="Lipzen A.M."/>
            <person name="Meier-Kolthoff J.P."/>
            <person name="Ohm R.A."/>
            <person name="Otillar R.P."/>
            <person name="Pangilinan J.L."/>
            <person name="Peng Y."/>
            <person name="Rokas A."/>
            <person name="Rosa C.A."/>
            <person name="Scheuner C."/>
            <person name="Sibirny A.A."/>
            <person name="Slot J.C."/>
            <person name="Stielow J.B."/>
            <person name="Sun H."/>
            <person name="Kurtzman C.P."/>
            <person name="Blackwell M."/>
            <person name="Grigoriev I.V."/>
            <person name="Jeffries T.W."/>
        </authorList>
    </citation>
    <scope>NUCLEOTIDE SEQUENCE [LARGE SCALE GENOMIC DNA]</scope>
    <source>
        <strain evidence="11 12">NRRL Y-2026</strain>
    </source>
</reference>
<evidence type="ECO:0000256" key="3">
    <source>
        <dbReference type="ARBA" id="ARBA00020722"/>
    </source>
</evidence>
<dbReference type="GO" id="GO:0045039">
    <property type="term" value="P:protein insertion into mitochondrial inner membrane"/>
    <property type="evidence" value="ECO:0007669"/>
    <property type="project" value="UniProtKB-UniRule"/>
</dbReference>
<dbReference type="STRING" id="763406.A0A1E3NFW4"/>
<evidence type="ECO:0000256" key="7">
    <source>
        <dbReference type="ARBA" id="ARBA00023128"/>
    </source>
</evidence>
<feature type="compositionally biased region" description="Pro residues" evidence="10">
    <location>
        <begin position="1"/>
        <end position="11"/>
    </location>
</feature>
<evidence type="ECO:0000256" key="5">
    <source>
        <dbReference type="ARBA" id="ARBA00022792"/>
    </source>
</evidence>